<dbReference type="Pfam" id="PF01243">
    <property type="entry name" value="PNPOx_N"/>
    <property type="match status" value="2"/>
</dbReference>
<protein>
    <recommendedName>
        <fullName evidence="2">Pyridoxamine 5'-phosphate oxidase N-terminal domain-containing protein</fullName>
    </recommendedName>
</protein>
<dbReference type="HOGENOM" id="CLU_529081_0_0_1"/>
<feature type="region of interest" description="Disordered" evidence="1">
    <location>
        <begin position="458"/>
        <end position="484"/>
    </location>
</feature>
<dbReference type="OrthoDB" id="539398at2759"/>
<keyword evidence="4" id="KW-1185">Reference proteome</keyword>
<dbReference type="InterPro" id="IPR012349">
    <property type="entry name" value="Split_barrel_FMN-bd"/>
</dbReference>
<evidence type="ECO:0000313" key="4">
    <source>
        <dbReference type="Proteomes" id="UP000007431"/>
    </source>
</evidence>
<sequence length="515" mass="57422">MGQFYDEMPDWLMAWIGKQHLFVVATSPREGHVNLSPKCADGMFHVADSRKVWYEDLTGSGIETISHIRENGRITVMFMAFDKPPRIARLFGTGIVYEYGTEEYDNRIPASKRHPGSRAVIEIAVHKVGASCGYAVPFYQYLGPRTLLESMTARTEASTTKEGENVMRYYWREHNNRSLDGLPGLRSAFEAERALVSVGAPRGSKWAAVRDWTVARLVACGITDIWCFLVGLVSGVCVMVLTSVCARLLAVQVPTMVVYFDEMPDWLMEWLVKQHIFFVATAARDGHVNVSPKGLDDTFHIVDSKTVWYEDLCGSGVETISHLRENGRITVMFTAFDKPPRIVRLWGTGQVYEYGTPEYAKYIPDEKRKPGSRSVILVDIQKVGSSCGYAVPFYDFISHRSTLENELALFERRENDGTGKGLRQYWREWNTNSLDGLPGLLSAYDTIGELKNVGVPDYGGKENRNGSARPGNRKVEREGGQGSVALSQMPGQNLLLGAMTGALAVLAYSRVVAAK</sequence>
<dbReference type="AlphaFoldDB" id="D8QJB1"/>
<dbReference type="Proteomes" id="UP000007431">
    <property type="component" value="Unassembled WGS sequence"/>
</dbReference>
<evidence type="ECO:0000259" key="2">
    <source>
        <dbReference type="Pfam" id="PF01243"/>
    </source>
</evidence>
<dbReference type="VEuPathDB" id="FungiDB:SCHCODRAFT_02769106"/>
<dbReference type="PANTHER" id="PTHR39336">
    <property type="entry name" value="PYRIDOXAMINE PHOSPHATE OXIDASE FAMILY PROTEIN (AFU_ORTHOLOGUE AFUA_6G11440)"/>
    <property type="match status" value="1"/>
</dbReference>
<dbReference type="EMBL" id="GL377314">
    <property type="protein sequence ID" value="EFI92058.1"/>
    <property type="molecule type" value="Genomic_DNA"/>
</dbReference>
<dbReference type="STRING" id="578458.D8QJB1"/>
<reference evidence="3 4" key="1">
    <citation type="journal article" date="2010" name="Nat. Biotechnol.">
        <title>Genome sequence of the model mushroom Schizophyllum commune.</title>
        <authorList>
            <person name="Ohm R.A."/>
            <person name="de Jong J.F."/>
            <person name="Lugones L.G."/>
            <person name="Aerts A."/>
            <person name="Kothe E."/>
            <person name="Stajich J.E."/>
            <person name="de Vries R.P."/>
            <person name="Record E."/>
            <person name="Levasseur A."/>
            <person name="Baker S.E."/>
            <person name="Bartholomew K.A."/>
            <person name="Coutinho P.M."/>
            <person name="Erdmann S."/>
            <person name="Fowler T.J."/>
            <person name="Gathman A.C."/>
            <person name="Lombard V."/>
            <person name="Henrissat B."/>
            <person name="Knabe N."/>
            <person name="Kuees U."/>
            <person name="Lilly W.W."/>
            <person name="Lindquist E."/>
            <person name="Lucas S."/>
            <person name="Magnuson J.K."/>
            <person name="Piumi F."/>
            <person name="Raudaskoski M."/>
            <person name="Salamov A."/>
            <person name="Schmutz J."/>
            <person name="Schwarze F.W.M.R."/>
            <person name="vanKuyk P.A."/>
            <person name="Horton J.S."/>
            <person name="Grigoriev I.V."/>
            <person name="Woesten H.A.B."/>
        </authorList>
    </citation>
    <scope>NUCLEOTIDE SEQUENCE [LARGE SCALE GENOMIC DNA]</scope>
    <source>
        <strain evidence="4">H4-8 / FGSC 9210</strain>
    </source>
</reference>
<gene>
    <name evidence="3" type="ORF">SCHCODRAFT_238239</name>
</gene>
<name>D8QJB1_SCHCM</name>
<accession>D8QJB1</accession>
<dbReference type="PANTHER" id="PTHR39336:SF3">
    <property type="entry name" value="PYRIDOXAMINE PHOSPHATE OXIDASE"/>
    <property type="match status" value="1"/>
</dbReference>
<evidence type="ECO:0000256" key="1">
    <source>
        <dbReference type="SAM" id="MobiDB-lite"/>
    </source>
</evidence>
<dbReference type="OMA" id="AIVIDVY"/>
<organism evidence="4">
    <name type="scientific">Schizophyllum commune (strain H4-8 / FGSC 9210)</name>
    <name type="common">Split gill fungus</name>
    <dbReference type="NCBI Taxonomy" id="578458"/>
    <lineage>
        <taxon>Eukaryota</taxon>
        <taxon>Fungi</taxon>
        <taxon>Dikarya</taxon>
        <taxon>Basidiomycota</taxon>
        <taxon>Agaricomycotina</taxon>
        <taxon>Agaricomycetes</taxon>
        <taxon>Agaricomycetidae</taxon>
        <taxon>Agaricales</taxon>
        <taxon>Schizophyllaceae</taxon>
        <taxon>Schizophyllum</taxon>
    </lineage>
</organism>
<dbReference type="KEGG" id="scm:SCHCO_02769106"/>
<dbReference type="GeneID" id="9596635"/>
<feature type="domain" description="Pyridoxamine 5'-phosphate oxidase N-terminal" evidence="2">
    <location>
        <begin position="12"/>
        <end position="131"/>
    </location>
</feature>
<dbReference type="Gene3D" id="2.30.110.10">
    <property type="entry name" value="Electron Transport, Fmn-binding Protein, Chain A"/>
    <property type="match status" value="2"/>
</dbReference>
<feature type="domain" description="Pyridoxamine 5'-phosphate oxidase N-terminal" evidence="2">
    <location>
        <begin position="267"/>
        <end position="385"/>
    </location>
</feature>
<dbReference type="InterPro" id="IPR011576">
    <property type="entry name" value="Pyridox_Oxase_N"/>
</dbReference>
<dbReference type="RefSeq" id="XP_003026961.1">
    <property type="nucleotide sequence ID" value="XM_003026915.1"/>
</dbReference>
<dbReference type="SUPFAM" id="SSF50475">
    <property type="entry name" value="FMN-binding split barrel"/>
    <property type="match status" value="2"/>
</dbReference>
<dbReference type="InParanoid" id="D8QJB1"/>
<dbReference type="eggNOG" id="ENOG502S3ZI">
    <property type="taxonomic scope" value="Eukaryota"/>
</dbReference>
<evidence type="ECO:0000313" key="3">
    <source>
        <dbReference type="EMBL" id="EFI92058.1"/>
    </source>
</evidence>
<proteinExistence type="predicted"/>